<dbReference type="GO" id="GO:0008270">
    <property type="term" value="F:zinc ion binding"/>
    <property type="evidence" value="ECO:0007669"/>
    <property type="project" value="UniProtKB-UniRule"/>
</dbReference>
<dbReference type="GO" id="GO:0000287">
    <property type="term" value="F:magnesium ion binding"/>
    <property type="evidence" value="ECO:0007669"/>
    <property type="project" value="UniProtKB-UniRule"/>
</dbReference>
<evidence type="ECO:0000256" key="10">
    <source>
        <dbReference type="ARBA" id="ARBA00025935"/>
    </source>
</evidence>
<dbReference type="PANTHER" id="PTHR19376">
    <property type="entry name" value="DNA-DIRECTED RNA POLYMERASE"/>
    <property type="match status" value="1"/>
</dbReference>
<feature type="binding site" evidence="12">
    <location>
        <position position="537"/>
    </location>
    <ligand>
        <name>Mg(2+)</name>
        <dbReference type="ChEBI" id="CHEBI:18420"/>
    </ligand>
</feature>
<dbReference type="CDD" id="cd01609">
    <property type="entry name" value="RNAP_beta'_N"/>
    <property type="match status" value="1"/>
</dbReference>
<comment type="subunit">
    <text evidence="10 12">The RNAP catalytic core consists of 2 alpha, 1 beta, 1 beta' and 1 omega subunit. When a sigma factor is associated with the core the holoenzyme is formed, which can initiate transcription.</text>
</comment>
<feature type="domain" description="RNA polymerase N-terminal" evidence="15">
    <location>
        <begin position="310"/>
        <end position="589"/>
    </location>
</feature>
<evidence type="ECO:0000256" key="9">
    <source>
        <dbReference type="ARBA" id="ARBA00023163"/>
    </source>
</evidence>
<accession>A0A239HVM4</accession>
<dbReference type="Gene3D" id="1.10.40.90">
    <property type="match status" value="1"/>
</dbReference>
<feature type="binding site" evidence="12">
    <location>
        <position position="539"/>
    </location>
    <ligand>
        <name>Mg(2+)</name>
        <dbReference type="ChEBI" id="CHEBI:18420"/>
    </ligand>
</feature>
<organism evidence="16 17">
    <name type="scientific">Asanoa hainanensis</name>
    <dbReference type="NCBI Taxonomy" id="560556"/>
    <lineage>
        <taxon>Bacteria</taxon>
        <taxon>Bacillati</taxon>
        <taxon>Actinomycetota</taxon>
        <taxon>Actinomycetes</taxon>
        <taxon>Micromonosporales</taxon>
        <taxon>Micromonosporaceae</taxon>
        <taxon>Asanoa</taxon>
    </lineage>
</organism>
<dbReference type="EMBL" id="FZPH01000002">
    <property type="protein sequence ID" value="SNS85426.1"/>
    <property type="molecule type" value="Genomic_DNA"/>
</dbReference>
<protein>
    <recommendedName>
        <fullName evidence="12">DNA-directed RNA polymerase subunit beta'</fullName>
        <shortName evidence="12">RNAP subunit beta'</shortName>
        <ecNumber evidence="12">2.7.7.6</ecNumber>
    </recommendedName>
    <alternativeName>
        <fullName evidence="12">RNA polymerase subunit beta'</fullName>
    </alternativeName>
    <alternativeName>
        <fullName evidence="12">Transcriptase subunit beta'</fullName>
    </alternativeName>
</protein>
<dbReference type="EC" id="2.7.7.6" evidence="12"/>
<keyword evidence="8 12" id="KW-0460">Magnesium</keyword>
<dbReference type="InterPro" id="IPR007081">
    <property type="entry name" value="RNA_pol_Rpb1_5"/>
</dbReference>
<proteinExistence type="inferred from homology"/>
<keyword evidence="9 12" id="KW-0804">Transcription</keyword>
<evidence type="ECO:0000256" key="7">
    <source>
        <dbReference type="ARBA" id="ARBA00022833"/>
    </source>
</evidence>
<dbReference type="Gene3D" id="4.10.860.120">
    <property type="entry name" value="RNA polymerase II, clamp domain"/>
    <property type="match status" value="1"/>
</dbReference>
<dbReference type="InterPro" id="IPR045867">
    <property type="entry name" value="DNA-dir_RpoC_beta_prime"/>
</dbReference>
<evidence type="ECO:0000256" key="13">
    <source>
        <dbReference type="RuleBase" id="RU004279"/>
    </source>
</evidence>
<evidence type="ECO:0000256" key="1">
    <source>
        <dbReference type="ARBA" id="ARBA00004026"/>
    </source>
</evidence>
<dbReference type="Pfam" id="PF00623">
    <property type="entry name" value="RNA_pol_Rpb1_2"/>
    <property type="match status" value="2"/>
</dbReference>
<dbReference type="InterPro" id="IPR007080">
    <property type="entry name" value="RNA_pol_Rpb1_1"/>
</dbReference>
<keyword evidence="17" id="KW-1185">Reference proteome</keyword>
<reference evidence="16 17" key="1">
    <citation type="submission" date="2017-06" db="EMBL/GenBank/DDBJ databases">
        <authorList>
            <person name="Kim H.J."/>
            <person name="Triplett B.A."/>
        </authorList>
    </citation>
    <scope>NUCLEOTIDE SEQUENCE [LARGE SCALE GENOMIC DNA]</scope>
    <source>
        <strain evidence="16 17">CGMCC 4.5593</strain>
    </source>
</reference>
<dbReference type="InterPro" id="IPR000722">
    <property type="entry name" value="RNA_pol_asu"/>
</dbReference>
<evidence type="ECO:0000256" key="11">
    <source>
        <dbReference type="ARBA" id="ARBA00048552"/>
    </source>
</evidence>
<dbReference type="Pfam" id="PF05000">
    <property type="entry name" value="RNA_pol_Rpb1_4"/>
    <property type="match status" value="1"/>
</dbReference>
<gene>
    <name evidence="12" type="primary">rpoC</name>
    <name evidence="16" type="ORF">SAMN05421812_10266</name>
</gene>
<dbReference type="Gene3D" id="1.10.1790.20">
    <property type="match status" value="1"/>
</dbReference>
<dbReference type="GO" id="GO:0003677">
    <property type="term" value="F:DNA binding"/>
    <property type="evidence" value="ECO:0007669"/>
    <property type="project" value="UniProtKB-UniRule"/>
</dbReference>
<dbReference type="Gene3D" id="1.10.132.30">
    <property type="match status" value="1"/>
</dbReference>
<keyword evidence="5 12" id="KW-0548">Nucleotidyltransferase</keyword>
<dbReference type="SUPFAM" id="SSF64484">
    <property type="entry name" value="beta and beta-prime subunits of DNA dependent RNA-polymerase"/>
    <property type="match status" value="1"/>
</dbReference>
<dbReference type="HAMAP" id="MF_01322">
    <property type="entry name" value="RNApol_bact_RpoC"/>
    <property type="match status" value="1"/>
</dbReference>
<feature type="binding site" evidence="12">
    <location>
        <position position="970"/>
    </location>
    <ligand>
        <name>Zn(2+)</name>
        <dbReference type="ChEBI" id="CHEBI:29105"/>
        <label>2</label>
    </ligand>
</feature>
<keyword evidence="4 12" id="KW-0808">Transferase</keyword>
<keyword evidence="14" id="KW-0175">Coiled coil</keyword>
<evidence type="ECO:0000256" key="5">
    <source>
        <dbReference type="ARBA" id="ARBA00022695"/>
    </source>
</evidence>
<evidence type="ECO:0000256" key="4">
    <source>
        <dbReference type="ARBA" id="ARBA00022679"/>
    </source>
</evidence>
<dbReference type="RefSeq" id="WP_089244849.1">
    <property type="nucleotide sequence ID" value="NZ_FZPH01000002.1"/>
</dbReference>
<dbReference type="Pfam" id="PF04998">
    <property type="entry name" value="RNA_pol_Rpb1_5"/>
    <property type="match status" value="1"/>
</dbReference>
<dbReference type="GO" id="GO:0000428">
    <property type="term" value="C:DNA-directed RNA polymerase complex"/>
    <property type="evidence" value="ECO:0007669"/>
    <property type="project" value="UniProtKB-KW"/>
</dbReference>
<dbReference type="Gene3D" id="1.10.274.100">
    <property type="entry name" value="RNA polymerase Rpb1, domain 3"/>
    <property type="match status" value="1"/>
</dbReference>
<keyword evidence="3 12" id="KW-0240">DNA-directed RNA polymerase</keyword>
<sequence>MLDVNFFDELRIGLATADDIRQWSHGEVKKPETINYRTLKPEKDGLFCEKIFGPQRDWECYCGKYKRVRFKGIICERCGVEVTRSKVRRERMGHIELAASVTHIWYFKGVPSRLGYLLDLAPKDLEKIIYFASYVVTSVDTEARHRDLSTIENEILAEKRQSENSRDSAVEGRAAKLEADLAELEAEGAKADVRRKVKEGGEREMRQIRDRAQREIDRLDEVLDTFRKLDSKQLVTDELLYRELRDRFGEYFTGGMGAEAIKALLQNMDLDAEAELLREIIRSGKGQRKIRALKRLKVVAAFLNTRNSPLGMVLDCVPVIPPDLRPMVQLDGGRFATSDLNDLYRRVINRNNRLKRLIDLGAPEIIVNNEKRMLQEAVDALFDNGRRGRPVTGPGNRPLKSLSDMLKGKQGRFRQNLLGKRVDYSGRSVIVVGPQLKLHQCGLPKQMALELFKPFVMKRLVDLNHAQNIKSAKRMVERQRPVVWDVLEEVIGEHPVLLNRAPTLHRLGIQAFEPQLVEGKAIQIHPLVCTAFNADFDGDQMAVHVPLSAEAQAEARILMLSSNNILKPADGKPVTMPTQDMVIGLYHLTHFSPEEKGAGRSFSSDAEARMAFDNGELHLQAPIKVRLQNVIEVDNGAGQPKWEAPEEWAAGEQLTVDTTLGRILFNETLPPGYRFVNYEIRRGQLSAIVNDLAERFPKVALAATLDGLKEAGFHWATWSGVTIGMEDVIQPPRKWEILERYEREAEQIDKQYQRGLMTAEERRGELIEIWTKATNEVAKEMETALPQENPLWKMINSGARGNLLQLRQIAAIRGLVANPKGEIIPRPIKASYREGLSVLEYFISTHGARKGLADTALRTADSGYLTRRLVDVSQDVIIREEDCGTDRAITMQVGTTTADGKLIVHEHAETGVHARTLADDIKGADGSLVVERGADLNSIMVDKLVAAGVDTVRVRSVLTCESKLGVCAACYGRSLPTGKTVDVGEAVGIIAAQSIGEPGTQLTMRTFHTGGVAGEDITQGLPRVQEIFEARVPKGKAPIAESPGRIRIEDGERSRKIIIVPDDGSDEIVHDKVSRRVKLRAGDGAHVEVGEKLTEGTIDPHELLRILGPRAVQVHLTNEVQEVYRSQGVLIHDKHIEIIIRQMLKRVTVIDSGSTEFLPGVLVDRALFESENRRLVSEGGEPAAGRPVLMGITKASLATDSWLSAASFQETTRVLTDAAIHARSDSLIGLKENVIIGKLIPAGTGISKYRNVRVEPTEEAKAKVYSMTGYPETDYGFGPAAGQAVPLDDFDFGSYR</sequence>
<dbReference type="InterPro" id="IPR038120">
    <property type="entry name" value="Rpb1_funnel_sf"/>
</dbReference>
<dbReference type="InterPro" id="IPR042102">
    <property type="entry name" value="RNA_pol_Rpb1_3_sf"/>
</dbReference>
<comment type="catalytic activity">
    <reaction evidence="11 12 13">
        <text>RNA(n) + a ribonucleoside 5'-triphosphate = RNA(n+1) + diphosphate</text>
        <dbReference type="Rhea" id="RHEA:21248"/>
        <dbReference type="Rhea" id="RHEA-COMP:14527"/>
        <dbReference type="Rhea" id="RHEA-COMP:17342"/>
        <dbReference type="ChEBI" id="CHEBI:33019"/>
        <dbReference type="ChEBI" id="CHEBI:61557"/>
        <dbReference type="ChEBI" id="CHEBI:140395"/>
        <dbReference type="EC" id="2.7.7.6"/>
    </reaction>
</comment>
<comment type="function">
    <text evidence="1 12 13">DNA-dependent RNA polymerase catalyzes the transcription of DNA into RNA using the four ribonucleoside triphosphates as substrates.</text>
</comment>
<evidence type="ECO:0000259" key="15">
    <source>
        <dbReference type="SMART" id="SM00663"/>
    </source>
</evidence>
<dbReference type="CDD" id="cd02655">
    <property type="entry name" value="RNAP_beta'_C"/>
    <property type="match status" value="1"/>
</dbReference>
<dbReference type="Pfam" id="PF04997">
    <property type="entry name" value="RNA_pol_Rpb1_1"/>
    <property type="match status" value="1"/>
</dbReference>
<feature type="binding site" evidence="12">
    <location>
        <position position="60"/>
    </location>
    <ligand>
        <name>Zn(2+)</name>
        <dbReference type="ChEBI" id="CHEBI:29105"/>
        <label>1</label>
    </ligand>
</feature>
<dbReference type="FunFam" id="1.10.150.390:FF:000002">
    <property type="entry name" value="DNA-directed RNA polymerase subunit beta"/>
    <property type="match status" value="1"/>
</dbReference>
<dbReference type="InterPro" id="IPR007066">
    <property type="entry name" value="RNA_pol_Rpb1_3"/>
</dbReference>
<evidence type="ECO:0000256" key="14">
    <source>
        <dbReference type="SAM" id="Coils"/>
    </source>
</evidence>
<feature type="binding site" evidence="12">
    <location>
        <position position="62"/>
    </location>
    <ligand>
        <name>Zn(2+)</name>
        <dbReference type="ChEBI" id="CHEBI:29105"/>
        <label>1</label>
    </ligand>
</feature>
<dbReference type="NCBIfam" id="TIGR02386">
    <property type="entry name" value="rpoC_TIGR"/>
    <property type="match status" value="1"/>
</dbReference>
<dbReference type="Proteomes" id="UP000198362">
    <property type="component" value="Unassembled WGS sequence"/>
</dbReference>
<dbReference type="Gene3D" id="1.10.150.390">
    <property type="match status" value="1"/>
</dbReference>
<evidence type="ECO:0000256" key="6">
    <source>
        <dbReference type="ARBA" id="ARBA00022723"/>
    </source>
</evidence>
<dbReference type="GO" id="GO:0006351">
    <property type="term" value="P:DNA-templated transcription"/>
    <property type="evidence" value="ECO:0007669"/>
    <property type="project" value="UniProtKB-UniRule"/>
</dbReference>
<dbReference type="PANTHER" id="PTHR19376:SF54">
    <property type="entry name" value="DNA-DIRECTED RNA POLYMERASE SUBUNIT BETA"/>
    <property type="match status" value="1"/>
</dbReference>
<name>A0A239HVM4_9ACTN</name>
<comment type="similarity">
    <text evidence="2 12 13">Belongs to the RNA polymerase beta' chain family.</text>
</comment>
<dbReference type="Gene3D" id="2.40.40.20">
    <property type="match status" value="1"/>
</dbReference>
<dbReference type="Pfam" id="PF04983">
    <property type="entry name" value="RNA_pol_Rpb1_3"/>
    <property type="match status" value="1"/>
</dbReference>
<evidence type="ECO:0000256" key="8">
    <source>
        <dbReference type="ARBA" id="ARBA00022842"/>
    </source>
</evidence>
<evidence type="ECO:0000313" key="16">
    <source>
        <dbReference type="EMBL" id="SNS85426.1"/>
    </source>
</evidence>
<comment type="cofactor">
    <cofactor evidence="12">
        <name>Mg(2+)</name>
        <dbReference type="ChEBI" id="CHEBI:18420"/>
    </cofactor>
    <text evidence="12">Binds 1 Mg(2+) ion per subunit.</text>
</comment>
<keyword evidence="7 12" id="KW-0862">Zinc</keyword>
<evidence type="ECO:0000256" key="3">
    <source>
        <dbReference type="ARBA" id="ARBA00022478"/>
    </source>
</evidence>
<evidence type="ECO:0000313" key="17">
    <source>
        <dbReference type="Proteomes" id="UP000198362"/>
    </source>
</evidence>
<feature type="binding site" evidence="12">
    <location>
        <position position="960"/>
    </location>
    <ligand>
        <name>Zn(2+)</name>
        <dbReference type="ChEBI" id="CHEBI:29105"/>
        <label>2</label>
    </ligand>
</feature>
<feature type="binding site" evidence="12">
    <location>
        <position position="75"/>
    </location>
    <ligand>
        <name>Zn(2+)</name>
        <dbReference type="ChEBI" id="CHEBI:29105"/>
        <label>1</label>
    </ligand>
</feature>
<evidence type="ECO:0000256" key="2">
    <source>
        <dbReference type="ARBA" id="ARBA00006460"/>
    </source>
</evidence>
<dbReference type="InterPro" id="IPR044893">
    <property type="entry name" value="RNA_pol_Rpb1_clamp_domain"/>
</dbReference>
<dbReference type="NCBIfam" id="NF011498">
    <property type="entry name" value="PRK14906.1"/>
    <property type="match status" value="1"/>
</dbReference>
<evidence type="ECO:0000256" key="12">
    <source>
        <dbReference type="HAMAP-Rule" id="MF_01322"/>
    </source>
</evidence>
<feature type="binding site" evidence="12">
    <location>
        <position position="883"/>
    </location>
    <ligand>
        <name>Zn(2+)</name>
        <dbReference type="ChEBI" id="CHEBI:29105"/>
        <label>2</label>
    </ligand>
</feature>
<feature type="binding site" evidence="12">
    <location>
        <position position="535"/>
    </location>
    <ligand>
        <name>Mg(2+)</name>
        <dbReference type="ChEBI" id="CHEBI:18420"/>
    </ligand>
</feature>
<comment type="cofactor">
    <cofactor evidence="12">
        <name>Zn(2+)</name>
        <dbReference type="ChEBI" id="CHEBI:29105"/>
    </cofactor>
    <text evidence="12">Binds 2 Zn(2+) ions per subunit.</text>
</comment>
<keyword evidence="6 12" id="KW-0479">Metal-binding</keyword>
<dbReference type="InterPro" id="IPR006592">
    <property type="entry name" value="RNA_pol_N"/>
</dbReference>
<dbReference type="Gene3D" id="2.40.50.100">
    <property type="match status" value="1"/>
</dbReference>
<feature type="binding site" evidence="12">
    <location>
        <position position="967"/>
    </location>
    <ligand>
        <name>Zn(2+)</name>
        <dbReference type="ChEBI" id="CHEBI:29105"/>
        <label>2</label>
    </ligand>
</feature>
<dbReference type="InterPro" id="IPR007083">
    <property type="entry name" value="RNA_pol_Rpb1_4"/>
</dbReference>
<feature type="coiled-coil region" evidence="14">
    <location>
        <begin position="167"/>
        <end position="229"/>
    </location>
</feature>
<dbReference type="FunFam" id="4.10.860.120:FF:000001">
    <property type="entry name" value="DNA-directed RNA polymerase subunit beta"/>
    <property type="match status" value="1"/>
</dbReference>
<dbReference type="SMART" id="SM00663">
    <property type="entry name" value="RPOLA_N"/>
    <property type="match status" value="1"/>
</dbReference>
<dbReference type="InterPro" id="IPR012754">
    <property type="entry name" value="DNA-dir_RpoC_beta_prime_bact"/>
</dbReference>
<dbReference type="GO" id="GO:0003899">
    <property type="term" value="F:DNA-directed RNA polymerase activity"/>
    <property type="evidence" value="ECO:0007669"/>
    <property type="project" value="UniProtKB-UniRule"/>
</dbReference>
<dbReference type="OrthoDB" id="9815296at2"/>
<dbReference type="FunFam" id="1.10.40.90:FF:000001">
    <property type="entry name" value="DNA-directed RNA polymerase subunit beta"/>
    <property type="match status" value="1"/>
</dbReference>
<feature type="binding site" evidence="12">
    <location>
        <position position="78"/>
    </location>
    <ligand>
        <name>Zn(2+)</name>
        <dbReference type="ChEBI" id="CHEBI:29105"/>
        <label>1</label>
    </ligand>
</feature>